<organism evidence="1 2">
    <name type="scientific">Azoarcus taiwanensis</name>
    <dbReference type="NCBI Taxonomy" id="666964"/>
    <lineage>
        <taxon>Bacteria</taxon>
        <taxon>Pseudomonadati</taxon>
        <taxon>Pseudomonadota</taxon>
        <taxon>Betaproteobacteria</taxon>
        <taxon>Rhodocyclales</taxon>
        <taxon>Zoogloeaceae</taxon>
        <taxon>Azoarcus</taxon>
    </lineage>
</organism>
<protein>
    <submittedName>
        <fullName evidence="1">Methyltransferase domain-containing protein</fullName>
    </submittedName>
</protein>
<comment type="caution">
    <text evidence="1">The sequence shown here is derived from an EMBL/GenBank/DDBJ whole genome shotgun (WGS) entry which is preliminary data.</text>
</comment>
<keyword evidence="1" id="KW-0808">Transferase</keyword>
<evidence type="ECO:0000313" key="2">
    <source>
        <dbReference type="Proteomes" id="UP000599523"/>
    </source>
</evidence>
<sequence length="226" mass="25673">MSNNEQPKFFNEVVLPHAKGQETGYPEELLRHILHDLAGIHKGSFMDLGGGWGAHTKIAMHLGFDAVSLDREAAADDVPHLICNIAKERFPFDDNHFDVIFSKSVIEHFYTFELPHLMAEIIRVLKPGGKVVFMTPDWDSNTRNFYKVFSHVTPYTRESLTQCLKMYGFQNVQTTKLIQLPSTWHSPFMATLARFTAALPLPRSTSKWVRWSKEASLVGVGCKPQN</sequence>
<gene>
    <name evidence="1" type="ORF">GPA21_08950</name>
</gene>
<dbReference type="GO" id="GO:0032259">
    <property type="term" value="P:methylation"/>
    <property type="evidence" value="ECO:0007669"/>
    <property type="project" value="UniProtKB-KW"/>
</dbReference>
<dbReference type="AlphaFoldDB" id="A0A972F7D1"/>
<dbReference type="CDD" id="cd02440">
    <property type="entry name" value="AdoMet_MTases"/>
    <property type="match status" value="1"/>
</dbReference>
<proteinExistence type="predicted"/>
<dbReference type="Proteomes" id="UP000599523">
    <property type="component" value="Unassembled WGS sequence"/>
</dbReference>
<dbReference type="InterPro" id="IPR029063">
    <property type="entry name" value="SAM-dependent_MTases_sf"/>
</dbReference>
<dbReference type="Pfam" id="PF13489">
    <property type="entry name" value="Methyltransf_23"/>
    <property type="match status" value="1"/>
</dbReference>
<keyword evidence="1" id="KW-0489">Methyltransferase</keyword>
<dbReference type="Gene3D" id="3.40.50.150">
    <property type="entry name" value="Vaccinia Virus protein VP39"/>
    <property type="match status" value="1"/>
</dbReference>
<dbReference type="GO" id="GO:0008168">
    <property type="term" value="F:methyltransferase activity"/>
    <property type="evidence" value="ECO:0007669"/>
    <property type="project" value="UniProtKB-KW"/>
</dbReference>
<keyword evidence="2" id="KW-1185">Reference proteome</keyword>
<dbReference type="EMBL" id="WTVM01000042">
    <property type="protein sequence ID" value="NMG03101.1"/>
    <property type="molecule type" value="Genomic_DNA"/>
</dbReference>
<evidence type="ECO:0000313" key="1">
    <source>
        <dbReference type="EMBL" id="NMG03101.1"/>
    </source>
</evidence>
<name>A0A972F7D1_9RHOO</name>
<dbReference type="RefSeq" id="WP_168987859.1">
    <property type="nucleotide sequence ID" value="NZ_CAWPHM010000267.1"/>
</dbReference>
<accession>A0A972F7D1</accession>
<dbReference type="SUPFAM" id="SSF53335">
    <property type="entry name" value="S-adenosyl-L-methionine-dependent methyltransferases"/>
    <property type="match status" value="1"/>
</dbReference>
<reference evidence="1" key="1">
    <citation type="submission" date="2019-12" db="EMBL/GenBank/DDBJ databases">
        <title>Comparative genomics gives insights into the taxonomy of the Azoarcus-Aromatoleum group and reveals separate origins of nif in the plant-associated Azoarcus and non-plant-associated Aromatoleum sub-groups.</title>
        <authorList>
            <person name="Lafos M."/>
            <person name="Maluk M."/>
            <person name="Batista M."/>
            <person name="Junghare M."/>
            <person name="Carmona M."/>
            <person name="Faoro H."/>
            <person name="Cruz L.M."/>
            <person name="Battistoni F."/>
            <person name="De Souza E."/>
            <person name="Pedrosa F."/>
            <person name="Chen W.-M."/>
            <person name="Poole P.S."/>
            <person name="Dixon R.A."/>
            <person name="James E.K."/>
        </authorList>
    </citation>
    <scope>NUCLEOTIDE SEQUENCE</scope>
    <source>
        <strain evidence="1">NSC3</strain>
    </source>
</reference>